<reference evidence="6 7" key="1">
    <citation type="submission" date="2016-09" db="EMBL/GenBank/DDBJ databases">
        <title>Photobacterium proteolyticum sp. nov. a protease producing bacterium isolated from ocean sediments of Laizhou Bay.</title>
        <authorList>
            <person name="Li Y."/>
        </authorList>
    </citation>
    <scope>NUCLEOTIDE SEQUENCE [LARGE SCALE GENOMIC DNA]</scope>
    <source>
        <strain evidence="6 7">13-12</strain>
    </source>
</reference>
<dbReference type="PANTHER" id="PTHR30126">
    <property type="entry name" value="HTH-TYPE TRANSCRIPTIONAL REGULATOR"/>
    <property type="match status" value="1"/>
</dbReference>
<protein>
    <submittedName>
        <fullName evidence="6">LysR family transcriptional regulator</fullName>
    </submittedName>
</protein>
<keyword evidence="2" id="KW-0805">Transcription regulation</keyword>
<keyword evidence="3" id="KW-0238">DNA-binding</keyword>
<dbReference type="GO" id="GO:0003700">
    <property type="term" value="F:DNA-binding transcription factor activity"/>
    <property type="evidence" value="ECO:0007669"/>
    <property type="project" value="InterPro"/>
</dbReference>
<dbReference type="GO" id="GO:0000976">
    <property type="term" value="F:transcription cis-regulatory region binding"/>
    <property type="evidence" value="ECO:0007669"/>
    <property type="project" value="TreeGrafter"/>
</dbReference>
<evidence type="ECO:0000256" key="4">
    <source>
        <dbReference type="ARBA" id="ARBA00023163"/>
    </source>
</evidence>
<dbReference type="Gene3D" id="1.10.10.10">
    <property type="entry name" value="Winged helix-like DNA-binding domain superfamily/Winged helix DNA-binding domain"/>
    <property type="match status" value="1"/>
</dbReference>
<accession>A0A1Q9GED0</accession>
<dbReference type="PANTHER" id="PTHR30126:SF91">
    <property type="entry name" value="LYSR FAMILY TRANSCRIPTIONAL REGULATOR"/>
    <property type="match status" value="1"/>
</dbReference>
<dbReference type="Pfam" id="PF03466">
    <property type="entry name" value="LysR_substrate"/>
    <property type="match status" value="1"/>
</dbReference>
<evidence type="ECO:0000259" key="5">
    <source>
        <dbReference type="PROSITE" id="PS50931"/>
    </source>
</evidence>
<comment type="similarity">
    <text evidence="1">Belongs to the LysR transcriptional regulatory family.</text>
</comment>
<keyword evidence="4" id="KW-0804">Transcription</keyword>
<dbReference type="InterPro" id="IPR000847">
    <property type="entry name" value="LysR_HTH_N"/>
</dbReference>
<dbReference type="EMBL" id="MJIL01000090">
    <property type="protein sequence ID" value="OLQ72765.1"/>
    <property type="molecule type" value="Genomic_DNA"/>
</dbReference>
<dbReference type="InterPro" id="IPR005119">
    <property type="entry name" value="LysR_subst-bd"/>
</dbReference>
<evidence type="ECO:0000313" key="7">
    <source>
        <dbReference type="Proteomes" id="UP000186905"/>
    </source>
</evidence>
<comment type="caution">
    <text evidence="6">The sequence shown here is derived from an EMBL/GenBank/DDBJ whole genome shotgun (WGS) entry which is preliminary data.</text>
</comment>
<keyword evidence="7" id="KW-1185">Reference proteome</keyword>
<sequence length="298" mass="33186">MNVQYLKAFVLAAQLGSISAAAREMGKRQSQVSQWIADLEIDFGVELFVRTGNSSRLSEAGEILLPRVIHTVSQAEKLAVCASALARDEPMILRLGVDNYIPQSCLNRALSEVLQQETLNLELYSDDREVLLEQLTNDELDVALLSESSVLHYSDFQYCRLGSYCDVLVVGSAHPLVAETTATKTTISADQLAQYRELIWTRESLSAETEAGYSPSYATFSEIGTVVNLLTNAVGFAFLPIDMISTELESGKLKRLQPDFEQAEMIRRVELVWRQGLELTEQGKRLIDSIKASHTFTR</sequence>
<organism evidence="6 7">
    <name type="scientific">Photobacterium proteolyticum</name>
    <dbReference type="NCBI Taxonomy" id="1903952"/>
    <lineage>
        <taxon>Bacteria</taxon>
        <taxon>Pseudomonadati</taxon>
        <taxon>Pseudomonadota</taxon>
        <taxon>Gammaproteobacteria</taxon>
        <taxon>Vibrionales</taxon>
        <taxon>Vibrionaceae</taxon>
        <taxon>Photobacterium</taxon>
    </lineage>
</organism>
<dbReference type="AlphaFoldDB" id="A0A1Q9GED0"/>
<dbReference type="CDD" id="cd05466">
    <property type="entry name" value="PBP2_LTTR_substrate"/>
    <property type="match status" value="1"/>
</dbReference>
<dbReference type="RefSeq" id="WP_075766781.1">
    <property type="nucleotide sequence ID" value="NZ_MJIL01000090.1"/>
</dbReference>
<gene>
    <name evidence="6" type="ORF">BIT28_06115</name>
</gene>
<dbReference type="PROSITE" id="PS50931">
    <property type="entry name" value="HTH_LYSR"/>
    <property type="match status" value="1"/>
</dbReference>
<dbReference type="SUPFAM" id="SSF46785">
    <property type="entry name" value="Winged helix' DNA-binding domain"/>
    <property type="match status" value="1"/>
</dbReference>
<evidence type="ECO:0000313" key="6">
    <source>
        <dbReference type="EMBL" id="OLQ72765.1"/>
    </source>
</evidence>
<dbReference type="STRING" id="1903952.BIT28_06115"/>
<dbReference type="InterPro" id="IPR036390">
    <property type="entry name" value="WH_DNA-bd_sf"/>
</dbReference>
<dbReference type="InterPro" id="IPR036388">
    <property type="entry name" value="WH-like_DNA-bd_sf"/>
</dbReference>
<dbReference type="Pfam" id="PF00126">
    <property type="entry name" value="HTH_1"/>
    <property type="match status" value="1"/>
</dbReference>
<name>A0A1Q9GED0_9GAMM</name>
<feature type="domain" description="HTH lysR-type" evidence="5">
    <location>
        <begin position="1"/>
        <end position="58"/>
    </location>
</feature>
<proteinExistence type="inferred from homology"/>
<evidence type="ECO:0000256" key="1">
    <source>
        <dbReference type="ARBA" id="ARBA00009437"/>
    </source>
</evidence>
<dbReference type="Gene3D" id="3.40.190.290">
    <property type="match status" value="1"/>
</dbReference>
<dbReference type="SUPFAM" id="SSF53850">
    <property type="entry name" value="Periplasmic binding protein-like II"/>
    <property type="match status" value="1"/>
</dbReference>
<dbReference type="OrthoDB" id="9786526at2"/>
<evidence type="ECO:0000256" key="3">
    <source>
        <dbReference type="ARBA" id="ARBA00023125"/>
    </source>
</evidence>
<evidence type="ECO:0000256" key="2">
    <source>
        <dbReference type="ARBA" id="ARBA00023015"/>
    </source>
</evidence>
<dbReference type="Proteomes" id="UP000186905">
    <property type="component" value="Unassembled WGS sequence"/>
</dbReference>